<comment type="caution">
    <text evidence="1">The sequence shown here is derived from an EMBL/GenBank/DDBJ whole genome shotgun (WGS) entry which is preliminary data.</text>
</comment>
<dbReference type="Proteomes" id="UP000188597">
    <property type="component" value="Unassembled WGS sequence"/>
</dbReference>
<proteinExistence type="predicted"/>
<accession>A0A1V3GBU3</accession>
<dbReference type="AlphaFoldDB" id="A0A1V3GBU3"/>
<reference evidence="1 2" key="1">
    <citation type="submission" date="2016-11" db="EMBL/GenBank/DDBJ databases">
        <authorList>
            <person name="Jaros S."/>
            <person name="Januszkiewicz K."/>
            <person name="Wedrychowicz H."/>
        </authorList>
    </citation>
    <scope>NUCLEOTIDE SEQUENCE [LARGE SCALE GENOMIC DNA]</scope>
    <source>
        <strain evidence="1 2">Con a/3</strain>
    </source>
</reference>
<evidence type="ECO:0000313" key="2">
    <source>
        <dbReference type="Proteomes" id="UP000188597"/>
    </source>
</evidence>
<gene>
    <name evidence="1" type="ORF">UN64_01205</name>
</gene>
<name>A0A1V3GBU3_9BACL</name>
<organism evidence="1 2">
    <name type="scientific">Fictibacillus arsenicus</name>
    <dbReference type="NCBI Taxonomy" id="255247"/>
    <lineage>
        <taxon>Bacteria</taxon>
        <taxon>Bacillati</taxon>
        <taxon>Bacillota</taxon>
        <taxon>Bacilli</taxon>
        <taxon>Bacillales</taxon>
        <taxon>Fictibacillaceae</taxon>
        <taxon>Fictibacillus</taxon>
    </lineage>
</organism>
<protein>
    <submittedName>
        <fullName evidence="1">Uncharacterized protein</fullName>
    </submittedName>
</protein>
<evidence type="ECO:0000313" key="1">
    <source>
        <dbReference type="EMBL" id="OOE13861.1"/>
    </source>
</evidence>
<dbReference type="EMBL" id="MQMF01000001">
    <property type="protein sequence ID" value="OOE13861.1"/>
    <property type="molecule type" value="Genomic_DNA"/>
</dbReference>
<sequence length="87" mass="10016">MYKKKKKNSLKKILRENWSARCETPAGSAGQVRLLKAQSARRLTTRPAESEHLERKSITTIATWFTKTDFKKDLCPLNGQKSIRILL</sequence>